<feature type="domain" description="HTH arsR-type" evidence="10">
    <location>
        <begin position="36"/>
        <end position="55"/>
    </location>
</feature>
<evidence type="ECO:0000313" key="12">
    <source>
        <dbReference type="EMBL" id="GLJ68129.1"/>
    </source>
</evidence>
<comment type="caution">
    <text evidence="12">The sequence shown here is derived from an EMBL/GenBank/DDBJ whole genome shotgun (WGS) entry which is preliminary data.</text>
</comment>
<dbReference type="PANTHER" id="PTHR33571">
    <property type="entry name" value="SSL8005 PROTEIN"/>
    <property type="match status" value="1"/>
</dbReference>
<keyword evidence="5" id="KW-0479">Metal-binding</keyword>
<name>A0ABQ5SXC6_9ACTN</name>
<evidence type="ECO:0000256" key="8">
    <source>
        <dbReference type="ARBA" id="ARBA00022842"/>
    </source>
</evidence>
<evidence type="ECO:0000256" key="6">
    <source>
        <dbReference type="ARBA" id="ARBA00022741"/>
    </source>
</evidence>
<evidence type="ECO:0000256" key="5">
    <source>
        <dbReference type="ARBA" id="ARBA00022723"/>
    </source>
</evidence>
<reference evidence="12" key="1">
    <citation type="journal article" date="2014" name="Int. J. Syst. Evol. Microbiol.">
        <title>Complete genome of a new Firmicutes species belonging to the dominant human colonic microbiota ('Ruminococcus bicirculans') reveals two chromosomes and a selective capacity to utilize plant glucans.</title>
        <authorList>
            <consortium name="NISC Comparative Sequencing Program"/>
            <person name="Wegmann U."/>
            <person name="Louis P."/>
            <person name="Goesmann A."/>
            <person name="Henrissat B."/>
            <person name="Duncan S.H."/>
            <person name="Flint H.J."/>
        </authorList>
    </citation>
    <scope>NUCLEOTIDE SEQUENCE</scope>
    <source>
        <strain evidence="12">VKM Ac-1246</strain>
    </source>
</reference>
<keyword evidence="2" id="KW-1277">Toxin-antitoxin system</keyword>
<keyword evidence="3" id="KW-0808">Transferase</keyword>
<evidence type="ECO:0000256" key="3">
    <source>
        <dbReference type="ARBA" id="ARBA00022679"/>
    </source>
</evidence>
<sequence>MTVVAAYRQARREEEVARLRRVLALRAMVATGVSQREIAEELGVSQPAVSQQLKASQDLASIHPESLIEAAGPVLKSVADEAGYSRLAVFGSVARGEARFDSDIDLLVEAPAGTSSFGFVRFKRVLEQVLDRKVDLVEYGGLKPELDDDIRRDAVLL</sequence>
<dbReference type="Pfam" id="PF01022">
    <property type="entry name" value="HTH_5"/>
    <property type="match status" value="1"/>
</dbReference>
<evidence type="ECO:0000259" key="10">
    <source>
        <dbReference type="Pfam" id="PF01022"/>
    </source>
</evidence>
<evidence type="ECO:0000256" key="4">
    <source>
        <dbReference type="ARBA" id="ARBA00022695"/>
    </source>
</evidence>
<organism evidence="12 13">
    <name type="scientific">Nocardioides luteus</name>
    <dbReference type="NCBI Taxonomy" id="1844"/>
    <lineage>
        <taxon>Bacteria</taxon>
        <taxon>Bacillati</taxon>
        <taxon>Actinomycetota</taxon>
        <taxon>Actinomycetes</taxon>
        <taxon>Propionibacteriales</taxon>
        <taxon>Nocardioidaceae</taxon>
        <taxon>Nocardioides</taxon>
    </lineage>
</organism>
<dbReference type="SUPFAM" id="SSF81301">
    <property type="entry name" value="Nucleotidyltransferase"/>
    <property type="match status" value="1"/>
</dbReference>
<dbReference type="EMBL" id="BSEL01000005">
    <property type="protein sequence ID" value="GLJ68129.1"/>
    <property type="molecule type" value="Genomic_DNA"/>
</dbReference>
<protein>
    <recommendedName>
        <fullName evidence="14">Cro/Cl family transcriptional regulator</fullName>
    </recommendedName>
</protein>
<evidence type="ECO:0008006" key="14">
    <source>
        <dbReference type="Google" id="ProtNLM"/>
    </source>
</evidence>
<evidence type="ECO:0000256" key="9">
    <source>
        <dbReference type="ARBA" id="ARBA00038276"/>
    </source>
</evidence>
<dbReference type="SUPFAM" id="SSF47413">
    <property type="entry name" value="lambda repressor-like DNA-binding domains"/>
    <property type="match status" value="1"/>
</dbReference>
<keyword evidence="6" id="KW-0547">Nucleotide-binding</keyword>
<dbReference type="CDD" id="cd05403">
    <property type="entry name" value="NT_KNTase_like"/>
    <property type="match status" value="1"/>
</dbReference>
<dbReference type="PANTHER" id="PTHR33571:SF12">
    <property type="entry name" value="BSL3053 PROTEIN"/>
    <property type="match status" value="1"/>
</dbReference>
<evidence type="ECO:0000256" key="7">
    <source>
        <dbReference type="ARBA" id="ARBA00022840"/>
    </source>
</evidence>
<proteinExistence type="inferred from homology"/>
<comment type="cofactor">
    <cofactor evidence="1">
        <name>Mg(2+)</name>
        <dbReference type="ChEBI" id="CHEBI:18420"/>
    </cofactor>
</comment>
<comment type="similarity">
    <text evidence="9">Belongs to the MntA antitoxin family.</text>
</comment>
<evidence type="ECO:0000256" key="1">
    <source>
        <dbReference type="ARBA" id="ARBA00001946"/>
    </source>
</evidence>
<dbReference type="InterPro" id="IPR001845">
    <property type="entry name" value="HTH_ArsR_DNA-bd_dom"/>
</dbReference>
<evidence type="ECO:0000259" key="11">
    <source>
        <dbReference type="Pfam" id="PF01909"/>
    </source>
</evidence>
<gene>
    <name evidence="12" type="ORF">GCM10017579_21650</name>
</gene>
<evidence type="ECO:0000256" key="2">
    <source>
        <dbReference type="ARBA" id="ARBA00022649"/>
    </source>
</evidence>
<dbReference type="Gene3D" id="3.30.460.10">
    <property type="entry name" value="Beta Polymerase, domain 2"/>
    <property type="match status" value="1"/>
</dbReference>
<dbReference type="Proteomes" id="UP001142292">
    <property type="component" value="Unassembled WGS sequence"/>
</dbReference>
<feature type="domain" description="Polymerase nucleotidyl transferase" evidence="11">
    <location>
        <begin position="76"/>
        <end position="154"/>
    </location>
</feature>
<dbReference type="Gene3D" id="1.10.260.40">
    <property type="entry name" value="lambda repressor-like DNA-binding domains"/>
    <property type="match status" value="1"/>
</dbReference>
<keyword evidence="13" id="KW-1185">Reference proteome</keyword>
<reference evidence="12" key="2">
    <citation type="submission" date="2023-01" db="EMBL/GenBank/DDBJ databases">
        <authorList>
            <person name="Sun Q."/>
            <person name="Evtushenko L."/>
        </authorList>
    </citation>
    <scope>NUCLEOTIDE SEQUENCE</scope>
    <source>
        <strain evidence="12">VKM Ac-1246</strain>
    </source>
</reference>
<keyword evidence="7" id="KW-0067">ATP-binding</keyword>
<keyword evidence="8" id="KW-0460">Magnesium</keyword>
<dbReference type="RefSeq" id="WP_189120091.1">
    <property type="nucleotide sequence ID" value="NZ_BMRK01000018.1"/>
</dbReference>
<keyword evidence="4" id="KW-0548">Nucleotidyltransferase</keyword>
<evidence type="ECO:0000313" key="13">
    <source>
        <dbReference type="Proteomes" id="UP001142292"/>
    </source>
</evidence>
<dbReference type="InterPro" id="IPR010982">
    <property type="entry name" value="Lambda_DNA-bd_dom_sf"/>
</dbReference>
<dbReference type="InterPro" id="IPR043519">
    <property type="entry name" value="NT_sf"/>
</dbReference>
<dbReference type="InterPro" id="IPR052038">
    <property type="entry name" value="Type-VII_TA_antitoxin"/>
</dbReference>
<accession>A0ABQ5SXC6</accession>
<dbReference type="InterPro" id="IPR002934">
    <property type="entry name" value="Polymerase_NTP_transf_dom"/>
</dbReference>
<dbReference type="Pfam" id="PF01909">
    <property type="entry name" value="NTP_transf_2"/>
    <property type="match status" value="1"/>
</dbReference>